<dbReference type="RefSeq" id="XP_003289731.1">
    <property type="nucleotide sequence ID" value="XM_003289683.1"/>
</dbReference>
<dbReference type="InterPro" id="IPR009057">
    <property type="entry name" value="Homeodomain-like_sf"/>
</dbReference>
<name>F0ZQN8_DICPU</name>
<feature type="region of interest" description="Disordered" evidence="1">
    <location>
        <begin position="214"/>
        <end position="243"/>
    </location>
</feature>
<gene>
    <name evidence="2" type="ORF">DICPUDRAFT_98475</name>
</gene>
<keyword evidence="3" id="KW-1185">Reference proteome</keyword>
<dbReference type="KEGG" id="dpp:DICPUDRAFT_98475"/>
<dbReference type="Proteomes" id="UP000001064">
    <property type="component" value="Unassembled WGS sequence"/>
</dbReference>
<feature type="compositionally biased region" description="Low complexity" evidence="1">
    <location>
        <begin position="391"/>
        <end position="406"/>
    </location>
</feature>
<dbReference type="OMA" id="HIVENDY"/>
<dbReference type="InParanoid" id="F0ZQN8"/>
<feature type="compositionally biased region" description="Low complexity" evidence="1">
    <location>
        <begin position="134"/>
        <end position="195"/>
    </location>
</feature>
<evidence type="ECO:0000256" key="1">
    <source>
        <dbReference type="SAM" id="MobiDB-lite"/>
    </source>
</evidence>
<feature type="compositionally biased region" description="Low complexity" evidence="1">
    <location>
        <begin position="485"/>
        <end position="499"/>
    </location>
</feature>
<feature type="region of interest" description="Disordered" evidence="1">
    <location>
        <begin position="352"/>
        <end position="407"/>
    </location>
</feature>
<feature type="region of interest" description="Disordered" evidence="1">
    <location>
        <begin position="83"/>
        <end position="109"/>
    </location>
</feature>
<proteinExistence type="predicted"/>
<feature type="region of interest" description="Disordered" evidence="1">
    <location>
        <begin position="310"/>
        <end position="335"/>
    </location>
</feature>
<dbReference type="eggNOG" id="ENOG502RI0V">
    <property type="taxonomic scope" value="Eukaryota"/>
</dbReference>
<feature type="compositionally biased region" description="Low complexity" evidence="1">
    <location>
        <begin position="87"/>
        <end position="105"/>
    </location>
</feature>
<sequence length="692" mass="81361">MAKADISILVLKEMREGVSVSQLARKYKINETTIRRWNKKPMDIDSIKERAKKQGRKKKIDDRSEQEIIQWIRNGDHQMVFKKNKANNNNSDNNSNSNDNNSSDDFNNDEEVENNVENVNIESQQHEDTTQEENVNNNVNNNNDGDSGENNYNNSNSLNNNLNNNNDNDSCNNNNNNSNNNNDSDNSNDSFNNKENQENLNINQENENENDEIIGYTDEDNSNNNYNEEEEEDAGDENNETKNGISFKKENYEYYIVESTLNNSTPLTFELIQRYISIKHKMETTYHYISQLLKRYRVKVIKRRKLLQSLKQTSSPNTPNISEKANIDLTTKKPDRKKNDFSIFRDYSYPRLTSDQEDTQSTEKGGQKKKRSSKTIGINSDKNKRPRSDSDSQQQIQLDQHQQYQEAEQEYYGEEVEYSEQHEGFDPSIHYHDHHHHEDHHHDHNHDHCHYENQQHYMEFHHHDDHHGFAVQPYDHYHYHGSGSGSSVNSNNGNNNSNGECEPVSYQVEPSHIHEHHHHEEYQHEVIVEGEHHHTIEVHDHLIEEQTEQQEQHYEEVLDHVVEPYHIQTDEIDPILHHQPMEHVEEHIVENDYSNIQIQLQVPLDSQQIIEDDQSQINQIIVTHHSDHQQEMIEEDGHHIEMHQTISHHEIEHNENKTQIIMGDTNHIEHLEACTEHLQESINSHSIIEGEQ</sequence>
<feature type="compositionally biased region" description="Polar residues" evidence="1">
    <location>
        <begin position="310"/>
        <end position="323"/>
    </location>
</feature>
<feature type="region of interest" description="Disordered" evidence="1">
    <location>
        <begin position="124"/>
        <end position="195"/>
    </location>
</feature>
<dbReference type="EMBL" id="GL871128">
    <property type="protein sequence ID" value="EGC33732.1"/>
    <property type="molecule type" value="Genomic_DNA"/>
</dbReference>
<accession>F0ZQN8</accession>
<protein>
    <submittedName>
        <fullName evidence="2">Uncharacterized protein</fullName>
    </submittedName>
</protein>
<evidence type="ECO:0000313" key="2">
    <source>
        <dbReference type="EMBL" id="EGC33732.1"/>
    </source>
</evidence>
<reference evidence="3" key="1">
    <citation type="journal article" date="2011" name="Genome Biol.">
        <title>Comparative genomics of the social amoebae Dictyostelium discoideum and Dictyostelium purpureum.</title>
        <authorList>
            <consortium name="US DOE Joint Genome Institute (JGI-PGF)"/>
            <person name="Sucgang R."/>
            <person name="Kuo A."/>
            <person name="Tian X."/>
            <person name="Salerno W."/>
            <person name="Parikh A."/>
            <person name="Feasley C.L."/>
            <person name="Dalin E."/>
            <person name="Tu H."/>
            <person name="Huang E."/>
            <person name="Barry K."/>
            <person name="Lindquist E."/>
            <person name="Shapiro H."/>
            <person name="Bruce D."/>
            <person name="Schmutz J."/>
            <person name="Salamov A."/>
            <person name="Fey P."/>
            <person name="Gaudet P."/>
            <person name="Anjard C."/>
            <person name="Babu M.M."/>
            <person name="Basu S."/>
            <person name="Bushmanova Y."/>
            <person name="van der Wel H."/>
            <person name="Katoh-Kurasawa M."/>
            <person name="Dinh C."/>
            <person name="Coutinho P.M."/>
            <person name="Saito T."/>
            <person name="Elias M."/>
            <person name="Schaap P."/>
            <person name="Kay R.R."/>
            <person name="Henrissat B."/>
            <person name="Eichinger L."/>
            <person name="Rivero F."/>
            <person name="Putnam N.H."/>
            <person name="West C.M."/>
            <person name="Loomis W.F."/>
            <person name="Chisholm R.L."/>
            <person name="Shaulsky G."/>
            <person name="Strassmann J.E."/>
            <person name="Queller D.C."/>
            <person name="Kuspa A."/>
            <person name="Grigoriev I.V."/>
        </authorList>
    </citation>
    <scope>NUCLEOTIDE SEQUENCE [LARGE SCALE GENOMIC DNA]</scope>
    <source>
        <strain evidence="3">QSDP1</strain>
    </source>
</reference>
<dbReference type="SUPFAM" id="SSF46689">
    <property type="entry name" value="Homeodomain-like"/>
    <property type="match status" value="1"/>
</dbReference>
<dbReference type="STRING" id="5786.F0ZQN8"/>
<organism evidence="2 3">
    <name type="scientific">Dictyostelium purpureum</name>
    <name type="common">Slime mold</name>
    <dbReference type="NCBI Taxonomy" id="5786"/>
    <lineage>
        <taxon>Eukaryota</taxon>
        <taxon>Amoebozoa</taxon>
        <taxon>Evosea</taxon>
        <taxon>Eumycetozoa</taxon>
        <taxon>Dictyostelia</taxon>
        <taxon>Dictyosteliales</taxon>
        <taxon>Dictyosteliaceae</taxon>
        <taxon>Dictyostelium</taxon>
    </lineage>
</organism>
<feature type="compositionally biased region" description="Acidic residues" evidence="1">
    <location>
        <begin position="214"/>
        <end position="238"/>
    </location>
</feature>
<dbReference type="VEuPathDB" id="AmoebaDB:DICPUDRAFT_98475"/>
<dbReference type="GeneID" id="10503084"/>
<evidence type="ECO:0000313" key="3">
    <source>
        <dbReference type="Proteomes" id="UP000001064"/>
    </source>
</evidence>
<feature type="region of interest" description="Disordered" evidence="1">
    <location>
        <begin position="480"/>
        <end position="503"/>
    </location>
</feature>
<feature type="region of interest" description="Disordered" evidence="1">
    <location>
        <begin position="425"/>
        <end position="448"/>
    </location>
</feature>
<dbReference type="OrthoDB" id="21670at2759"/>
<feature type="compositionally biased region" description="Basic and acidic residues" evidence="1">
    <location>
        <begin position="381"/>
        <end position="390"/>
    </location>
</feature>
<dbReference type="AlphaFoldDB" id="F0ZQN8"/>